<accession>A0A7J7M419</accession>
<protein>
    <submittedName>
        <fullName evidence="2">Uncharacterized protein</fullName>
    </submittedName>
</protein>
<evidence type="ECO:0000256" key="1">
    <source>
        <dbReference type="SAM" id="MobiDB-lite"/>
    </source>
</evidence>
<feature type="region of interest" description="Disordered" evidence="1">
    <location>
        <begin position="280"/>
        <end position="336"/>
    </location>
</feature>
<dbReference type="EMBL" id="JACGCM010001789">
    <property type="protein sequence ID" value="KAF6149592.1"/>
    <property type="molecule type" value="Genomic_DNA"/>
</dbReference>
<feature type="compositionally biased region" description="Gly residues" evidence="1">
    <location>
        <begin position="312"/>
        <end position="323"/>
    </location>
</feature>
<organism evidence="2 3">
    <name type="scientific">Kingdonia uniflora</name>
    <dbReference type="NCBI Taxonomy" id="39325"/>
    <lineage>
        <taxon>Eukaryota</taxon>
        <taxon>Viridiplantae</taxon>
        <taxon>Streptophyta</taxon>
        <taxon>Embryophyta</taxon>
        <taxon>Tracheophyta</taxon>
        <taxon>Spermatophyta</taxon>
        <taxon>Magnoliopsida</taxon>
        <taxon>Ranunculales</taxon>
        <taxon>Circaeasteraceae</taxon>
        <taxon>Kingdonia</taxon>
    </lineage>
</organism>
<dbReference type="OrthoDB" id="785835at2759"/>
<sequence length="336" mass="36831">MIYTLEGNNASSQMKMGIGFLSYASLTTSLLASERWHMIFPQGVQVVIHLGVILSIVKYLGSDSEYGEYLVDRGAEEYCLVDYEVHVKVANEVEYLIRGVRSAKPCDVQEAIRAKYGVDVPYFTAWNAWTICMEMIVGSYDEGTCISCKDSIEGFKNGCRPVLGLDGCFLKEKYGGVCLSMNALDGNNGLFPVAVFFYSCIIYSINTSKVPYKLTSLQPSYTIFSPPLVRGPSRPRKEKIKGAEEALGNSRRYGKCGALGHMKKTCKGLPAEARPVIKKRSRVDTNSSKVDHRRSIGTPPKAPTVRGRGRGRGMGTTSNGGRGANSNIGMERGVQL</sequence>
<gene>
    <name evidence="2" type="ORF">GIB67_011201</name>
</gene>
<evidence type="ECO:0000313" key="2">
    <source>
        <dbReference type="EMBL" id="KAF6149592.1"/>
    </source>
</evidence>
<dbReference type="PANTHER" id="PTHR31973">
    <property type="entry name" value="POLYPROTEIN, PUTATIVE-RELATED"/>
    <property type="match status" value="1"/>
</dbReference>
<dbReference type="PANTHER" id="PTHR31973:SF187">
    <property type="entry name" value="MUTATOR TRANSPOSASE MUDRA PROTEIN"/>
    <property type="match status" value="1"/>
</dbReference>
<keyword evidence="3" id="KW-1185">Reference proteome</keyword>
<dbReference type="Proteomes" id="UP000541444">
    <property type="component" value="Unassembled WGS sequence"/>
</dbReference>
<name>A0A7J7M419_9MAGN</name>
<reference evidence="2 3" key="1">
    <citation type="journal article" date="2020" name="IScience">
        <title>Genome Sequencing of the Endangered Kingdonia uniflora (Circaeasteraceae, Ranunculales) Reveals Potential Mechanisms of Evolutionary Specialization.</title>
        <authorList>
            <person name="Sun Y."/>
            <person name="Deng T."/>
            <person name="Zhang A."/>
            <person name="Moore M.J."/>
            <person name="Landis J.B."/>
            <person name="Lin N."/>
            <person name="Zhang H."/>
            <person name="Zhang X."/>
            <person name="Huang J."/>
            <person name="Zhang X."/>
            <person name="Sun H."/>
            <person name="Wang H."/>
        </authorList>
    </citation>
    <scope>NUCLEOTIDE SEQUENCE [LARGE SCALE GENOMIC DNA]</scope>
    <source>
        <strain evidence="2">TB1705</strain>
        <tissue evidence="2">Leaf</tissue>
    </source>
</reference>
<proteinExistence type="predicted"/>
<evidence type="ECO:0000313" key="3">
    <source>
        <dbReference type="Proteomes" id="UP000541444"/>
    </source>
</evidence>
<comment type="caution">
    <text evidence="2">The sequence shown here is derived from an EMBL/GenBank/DDBJ whole genome shotgun (WGS) entry which is preliminary data.</text>
</comment>
<dbReference type="AlphaFoldDB" id="A0A7J7M419"/>